<evidence type="ECO:0008006" key="2">
    <source>
        <dbReference type="Google" id="ProtNLM"/>
    </source>
</evidence>
<dbReference type="AlphaFoldDB" id="G3A644"/>
<reference evidence="1" key="2">
    <citation type="submission" date="2011-04" db="EMBL/GenBank/DDBJ databases">
        <authorList>
            <person name="Genoscope - CEA"/>
        </authorList>
    </citation>
    <scope>NUCLEOTIDE SEQUENCE</scope>
    <source>
        <strain evidence="1">R24</strain>
    </source>
</reference>
<name>G3A644_9RALS</name>
<organism evidence="1">
    <name type="scientific">Ralstonia syzygii R24</name>
    <dbReference type="NCBI Taxonomy" id="907261"/>
    <lineage>
        <taxon>Bacteria</taxon>
        <taxon>Pseudomonadati</taxon>
        <taxon>Pseudomonadota</taxon>
        <taxon>Betaproteobacteria</taxon>
        <taxon>Burkholderiales</taxon>
        <taxon>Burkholderiaceae</taxon>
        <taxon>Ralstonia</taxon>
        <taxon>Ralstonia solanacearum species complex</taxon>
    </lineage>
</organism>
<dbReference type="RefSeq" id="WP_231649534.1">
    <property type="nucleotide sequence ID" value="NZ_CP115944.1"/>
</dbReference>
<gene>
    <name evidence="1" type="ORF">RALSY_40120</name>
</gene>
<sequence>MPFDNQEPQSSAVVIPLKPRPPLFPLGRIVATRGVLMHLEREGIAADPYLDRHVRGDWGDVPPEDAEANRYAVLVGARIQSSYQIAGERVWIITEADRSVTTLLFPCEY</sequence>
<protein>
    <recommendedName>
        <fullName evidence="2">Plasmid related protein</fullName>
    </recommendedName>
</protein>
<dbReference type="EMBL" id="FR854089">
    <property type="protein sequence ID" value="CCA85922.1"/>
    <property type="molecule type" value="Genomic_DNA"/>
</dbReference>
<proteinExistence type="predicted"/>
<accession>G3A644</accession>
<evidence type="ECO:0000313" key="1">
    <source>
        <dbReference type="EMBL" id="CCA85922.1"/>
    </source>
</evidence>
<reference evidence="1" key="1">
    <citation type="journal article" date="2011" name="PLoS ONE">
        <title>Ralstonia syzygii, the Blood Disease Bacterium and some Asian R. solanacearum strains form a single genomic species despite divergent lifestyles.</title>
        <authorList>
            <person name="Remenant B."/>
            <person name="de Cambiaire J.C."/>
            <person name="Cellier G."/>
            <person name="Jacobs J.M."/>
            <person name="Mangenot S."/>
            <person name="Barbe V."/>
            <person name="Lajus A."/>
            <person name="Vallenet D."/>
            <person name="Medigue C."/>
            <person name="Fegan M."/>
            <person name="Allen C."/>
            <person name="Prior P."/>
        </authorList>
    </citation>
    <scope>NUCLEOTIDE SEQUENCE</scope>
    <source>
        <strain evidence="1">R24</strain>
    </source>
</reference>